<evidence type="ECO:0000256" key="4">
    <source>
        <dbReference type="HAMAP-Rule" id="MF_00925"/>
    </source>
</evidence>
<feature type="domain" description="Outer membrane protein assembly factor BamE" evidence="7">
    <location>
        <begin position="48"/>
        <end position="117"/>
    </location>
</feature>
<dbReference type="AlphaFoldDB" id="A0A0W7YTJ2"/>
<keyword evidence="9" id="KW-0261">Viral envelope protein</keyword>
<dbReference type="InterPro" id="IPR007450">
    <property type="entry name" value="BamE_dom"/>
</dbReference>
<dbReference type="GO" id="GO:1990063">
    <property type="term" value="C:Bam protein complex"/>
    <property type="evidence" value="ECO:0007669"/>
    <property type="project" value="TreeGrafter"/>
</dbReference>
<keyword evidence="1 4" id="KW-0732">Signal</keyword>
<dbReference type="Proteomes" id="UP000053300">
    <property type="component" value="Unassembled WGS sequence"/>
</dbReference>
<dbReference type="KEGG" id="cke:B5M06_06290"/>
<dbReference type="OrthoDB" id="9808250at2"/>
<keyword evidence="2 4" id="KW-0472">Membrane</keyword>
<feature type="chain" id="PRO_5035343107" description="Outer membrane protein assembly factor BamE" evidence="6">
    <location>
        <begin position="29"/>
        <end position="181"/>
    </location>
</feature>
<dbReference type="InterPro" id="IPR037873">
    <property type="entry name" value="BamE-like"/>
</dbReference>
<accession>A0A0W7YTJ2</accession>
<dbReference type="HAMAP" id="MF_00925">
    <property type="entry name" value="OM_assembly_BamE"/>
    <property type="match status" value="1"/>
</dbReference>
<comment type="similarity">
    <text evidence="4">Belongs to the BamE family.</text>
</comment>
<evidence type="ECO:0000256" key="2">
    <source>
        <dbReference type="ARBA" id="ARBA00023136"/>
    </source>
</evidence>
<dbReference type="EMBL" id="LPXH01000040">
    <property type="protein sequence ID" value="KUF38400.1"/>
    <property type="molecule type" value="Genomic_DNA"/>
</dbReference>
<dbReference type="Pfam" id="PF04355">
    <property type="entry name" value="BamE"/>
    <property type="match status" value="1"/>
</dbReference>
<dbReference type="EMBL" id="CP020121">
    <property type="protein sequence ID" value="AQZ97931.1"/>
    <property type="molecule type" value="Genomic_DNA"/>
</dbReference>
<dbReference type="GO" id="GO:0051205">
    <property type="term" value="P:protein insertion into membrane"/>
    <property type="evidence" value="ECO:0007669"/>
    <property type="project" value="UniProtKB-UniRule"/>
</dbReference>
<reference evidence="8 11" key="2">
    <citation type="submission" date="2017-03" db="EMBL/GenBank/DDBJ databases">
        <title>Rapid Whole Genome Sequencing of Comamonas kerstersii Causing Continuous ambulatory Peritoneal Dialysis-Associated Peritonitis.</title>
        <authorList>
            <person name="Zheng B."/>
        </authorList>
    </citation>
    <scope>NUCLEOTIDE SEQUENCE [LARGE SCALE GENOMIC DNA]</scope>
    <source>
        <strain evidence="8 11">8943</strain>
    </source>
</reference>
<comment type="function">
    <text evidence="4">Part of the outer membrane protein assembly complex, which is involved in assembly and insertion of beta-barrel proteins into the outer membrane.</text>
</comment>
<feature type="region of interest" description="Disordered" evidence="5">
    <location>
        <begin position="145"/>
        <end position="181"/>
    </location>
</feature>
<keyword evidence="4" id="KW-0564">Palmitate</keyword>
<accession>A0A1V3TFY5</accession>
<comment type="subcellular location">
    <subcellularLocation>
        <location evidence="4">Cell outer membrane</location>
        <topology evidence="4">Lipid-anchor</topology>
    </subcellularLocation>
</comment>
<keyword evidence="3 4" id="KW-0998">Cell outer membrane</keyword>
<comment type="subunit">
    <text evidence="4">Part of the Bam complex.</text>
</comment>
<dbReference type="Gene3D" id="3.30.1450.10">
    <property type="match status" value="1"/>
</dbReference>
<organism evidence="9 10">
    <name type="scientific">Comamonas kerstersii</name>
    <dbReference type="NCBI Taxonomy" id="225992"/>
    <lineage>
        <taxon>Bacteria</taxon>
        <taxon>Pseudomonadati</taxon>
        <taxon>Pseudomonadota</taxon>
        <taxon>Betaproteobacteria</taxon>
        <taxon>Burkholderiales</taxon>
        <taxon>Comamonadaceae</taxon>
        <taxon>Comamonas</taxon>
    </lineage>
</organism>
<accession>A0A1V0BDI7</accession>
<gene>
    <name evidence="4" type="primary">bamE</name>
    <name evidence="9" type="ORF">AS359_11800</name>
    <name evidence="8" type="ORF">B5M06_06290</name>
</gene>
<evidence type="ECO:0000313" key="8">
    <source>
        <dbReference type="EMBL" id="AQZ97931.1"/>
    </source>
</evidence>
<proteinExistence type="inferred from homology"/>
<evidence type="ECO:0000256" key="3">
    <source>
        <dbReference type="ARBA" id="ARBA00023237"/>
    </source>
</evidence>
<dbReference type="GeneID" id="83038928"/>
<evidence type="ECO:0000313" key="11">
    <source>
        <dbReference type="Proteomes" id="UP000242792"/>
    </source>
</evidence>
<evidence type="ECO:0000313" key="10">
    <source>
        <dbReference type="Proteomes" id="UP000053300"/>
    </source>
</evidence>
<evidence type="ECO:0000256" key="1">
    <source>
        <dbReference type="ARBA" id="ARBA00022729"/>
    </source>
</evidence>
<dbReference type="RefSeq" id="WP_054065408.1">
    <property type="nucleotide sequence ID" value="NZ_CATYED010000006.1"/>
</dbReference>
<sequence length="181" mass="20290">MHVQARYRLQLGLTLSLAAFLAACSSISETTRNAMSAVTPYKVEVVQGNFVSREQVQALQPGMSRQQVREILGTPLMTSVFHGDRWEYVFTIKRQGVEAQNRKLTVFFDNDRFVRAEGDEMPSEDEFVASLGSSNKKIKVPQLQATEEQLAKHKPAAKADAPATQETAQPRSSYPPLERNY</sequence>
<dbReference type="InterPro" id="IPR026592">
    <property type="entry name" value="BamE"/>
</dbReference>
<keyword evidence="10" id="KW-1185">Reference proteome</keyword>
<feature type="signal peptide" evidence="6">
    <location>
        <begin position="1"/>
        <end position="28"/>
    </location>
</feature>
<evidence type="ECO:0000256" key="6">
    <source>
        <dbReference type="SAM" id="SignalP"/>
    </source>
</evidence>
<name>A0A0W7YTJ2_9BURK</name>
<evidence type="ECO:0000256" key="5">
    <source>
        <dbReference type="SAM" id="MobiDB-lite"/>
    </source>
</evidence>
<dbReference type="STRING" id="225992.B5M06_06290"/>
<keyword evidence="4" id="KW-0449">Lipoprotein</keyword>
<dbReference type="GO" id="GO:0030674">
    <property type="term" value="F:protein-macromolecule adaptor activity"/>
    <property type="evidence" value="ECO:0007669"/>
    <property type="project" value="TreeGrafter"/>
</dbReference>
<dbReference type="Proteomes" id="UP000242792">
    <property type="component" value="Chromosome"/>
</dbReference>
<dbReference type="PANTHER" id="PTHR37482:SF1">
    <property type="entry name" value="OUTER MEMBRANE PROTEIN ASSEMBLY FACTOR BAME"/>
    <property type="match status" value="1"/>
</dbReference>
<reference evidence="9 10" key="1">
    <citation type="submission" date="2015-12" db="EMBL/GenBank/DDBJ databases">
        <title>Complete genome sequence of a multi-drug resistant strain Acidovorax sp. 12322-1.</title>
        <authorList>
            <person name="Ming D."/>
            <person name="Wang M."/>
            <person name="Hu S."/>
            <person name="Zhou Y."/>
            <person name="Jiang T."/>
        </authorList>
    </citation>
    <scope>NUCLEOTIDE SEQUENCE [LARGE SCALE GENOMIC DNA]</scope>
    <source>
        <strain evidence="9 10">12322-1</strain>
    </source>
</reference>
<protein>
    <recommendedName>
        <fullName evidence="4">Outer membrane protein assembly factor BamE</fullName>
    </recommendedName>
</protein>
<dbReference type="GO" id="GO:0043165">
    <property type="term" value="P:Gram-negative-bacterium-type cell outer membrane assembly"/>
    <property type="evidence" value="ECO:0007669"/>
    <property type="project" value="UniProtKB-UniRule"/>
</dbReference>
<evidence type="ECO:0000313" key="9">
    <source>
        <dbReference type="EMBL" id="KUF38400.1"/>
    </source>
</evidence>
<keyword evidence="9" id="KW-0946">Virion</keyword>
<dbReference type="PROSITE" id="PS51257">
    <property type="entry name" value="PROKAR_LIPOPROTEIN"/>
    <property type="match status" value="1"/>
</dbReference>
<dbReference type="PANTHER" id="PTHR37482">
    <property type="entry name" value="OUTER MEMBRANE PROTEIN ASSEMBLY FACTOR BAME"/>
    <property type="match status" value="1"/>
</dbReference>
<evidence type="ECO:0000259" key="7">
    <source>
        <dbReference type="Pfam" id="PF04355"/>
    </source>
</evidence>